<dbReference type="PROSITE" id="PS50011">
    <property type="entry name" value="PROTEIN_KINASE_DOM"/>
    <property type="match status" value="1"/>
</dbReference>
<sequence length="430" mass="47649">MDLESTKEAYTPAESFPDTSKTDPTIESTSVVGQKVSVYPCRNQTALDLNLSFYPFSFPLEALPASATLLPEFESCREEFDQEDSFSENGKGTLFINSRSYSDSCSPTVGPDGENLYADSTTTTAGSVFSHDPLSLEIPKETYVIEQSLSGSLAEVSIGTHIPSGRKVILKRVSLANPSHVVILSNEAFALQTLHHPRIVSLLAGMYRDDTHAYAFLEYLKGCDVLQYLTTIKFLSEMECRCVFRCVIDGLAYLHASGFVHRDIKPDNLMISFYSIVLLTNPTVAILQLSEPMVLSSLKLIDFGLVKYIGNQAISDGRISGTAGYIAPEIFSHSPYGYPADIYSLGITLYLLLTGVHPFYDFEEKQINLYLNSCGKVRFPPTRWKFCSIAIKDLISQMCAIDPSHRPTAHELLHHPLLISEAPVELLKKI</sequence>
<dbReference type="Gene3D" id="1.10.510.10">
    <property type="entry name" value="Transferase(Phosphotransferase) domain 1"/>
    <property type="match status" value="1"/>
</dbReference>
<accession>A0ABQ7JCF1</accession>
<dbReference type="Pfam" id="PF00069">
    <property type="entry name" value="Pkinase"/>
    <property type="match status" value="1"/>
</dbReference>
<gene>
    <name evidence="3" type="ORF">IE077_001712</name>
</gene>
<dbReference type="InterPro" id="IPR008271">
    <property type="entry name" value="Ser/Thr_kinase_AS"/>
</dbReference>
<reference evidence="3 4" key="1">
    <citation type="journal article" date="2020" name="bioRxiv">
        <title>Metabolic contributions of an alphaproteobacterial endosymbiont in the apicomplexan Cardiosporidium cionae.</title>
        <authorList>
            <person name="Hunter E.S."/>
            <person name="Paight C.J."/>
            <person name="Lane C.E."/>
        </authorList>
    </citation>
    <scope>NUCLEOTIDE SEQUENCE [LARGE SCALE GENOMIC DNA]</scope>
    <source>
        <strain evidence="3">ESH_2018</strain>
    </source>
</reference>
<feature type="compositionally biased region" description="Polar residues" evidence="1">
    <location>
        <begin position="17"/>
        <end position="29"/>
    </location>
</feature>
<dbReference type="SUPFAM" id="SSF56112">
    <property type="entry name" value="Protein kinase-like (PK-like)"/>
    <property type="match status" value="1"/>
</dbReference>
<evidence type="ECO:0000256" key="1">
    <source>
        <dbReference type="SAM" id="MobiDB-lite"/>
    </source>
</evidence>
<dbReference type="PANTHER" id="PTHR44167">
    <property type="entry name" value="OVARIAN-SPECIFIC SERINE/THREONINE-PROTEIN KINASE LOK-RELATED"/>
    <property type="match status" value="1"/>
</dbReference>
<dbReference type="Proteomes" id="UP000823046">
    <property type="component" value="Unassembled WGS sequence"/>
</dbReference>
<organism evidence="3 4">
    <name type="scientific">Cardiosporidium cionae</name>
    <dbReference type="NCBI Taxonomy" id="476202"/>
    <lineage>
        <taxon>Eukaryota</taxon>
        <taxon>Sar</taxon>
        <taxon>Alveolata</taxon>
        <taxon>Apicomplexa</taxon>
        <taxon>Aconoidasida</taxon>
        <taxon>Nephromycida</taxon>
        <taxon>Cardiosporidium</taxon>
    </lineage>
</organism>
<dbReference type="PROSITE" id="PS00108">
    <property type="entry name" value="PROTEIN_KINASE_ST"/>
    <property type="match status" value="1"/>
</dbReference>
<dbReference type="SMART" id="SM00220">
    <property type="entry name" value="S_TKc"/>
    <property type="match status" value="1"/>
</dbReference>
<name>A0ABQ7JCF1_9APIC</name>
<feature type="domain" description="Protein kinase" evidence="2">
    <location>
        <begin position="142"/>
        <end position="418"/>
    </location>
</feature>
<evidence type="ECO:0000313" key="4">
    <source>
        <dbReference type="Proteomes" id="UP000823046"/>
    </source>
</evidence>
<dbReference type="EMBL" id="JADAQX010000142">
    <property type="protein sequence ID" value="KAF8821697.1"/>
    <property type="molecule type" value="Genomic_DNA"/>
</dbReference>
<protein>
    <recommendedName>
        <fullName evidence="2">Protein kinase domain-containing protein</fullName>
    </recommendedName>
</protein>
<keyword evidence="4" id="KW-1185">Reference proteome</keyword>
<evidence type="ECO:0000313" key="3">
    <source>
        <dbReference type="EMBL" id="KAF8821697.1"/>
    </source>
</evidence>
<comment type="caution">
    <text evidence="3">The sequence shown here is derived from an EMBL/GenBank/DDBJ whole genome shotgun (WGS) entry which is preliminary data.</text>
</comment>
<proteinExistence type="predicted"/>
<dbReference type="InterPro" id="IPR011009">
    <property type="entry name" value="Kinase-like_dom_sf"/>
</dbReference>
<evidence type="ECO:0000259" key="2">
    <source>
        <dbReference type="PROSITE" id="PS50011"/>
    </source>
</evidence>
<feature type="region of interest" description="Disordered" evidence="1">
    <location>
        <begin position="1"/>
        <end position="29"/>
    </location>
</feature>
<dbReference type="PANTHER" id="PTHR44167:SF24">
    <property type="entry name" value="SERINE_THREONINE-PROTEIN KINASE CHK2"/>
    <property type="match status" value="1"/>
</dbReference>
<dbReference type="InterPro" id="IPR000719">
    <property type="entry name" value="Prot_kinase_dom"/>
</dbReference>